<evidence type="ECO:0000313" key="1">
    <source>
        <dbReference type="EMBL" id="PWA31593.1"/>
    </source>
</evidence>
<organism evidence="1 2">
    <name type="scientific">Gambusia affinis</name>
    <name type="common">Western mosquitofish</name>
    <name type="synonym">Heterandria affinis</name>
    <dbReference type="NCBI Taxonomy" id="33528"/>
    <lineage>
        <taxon>Eukaryota</taxon>
        <taxon>Metazoa</taxon>
        <taxon>Chordata</taxon>
        <taxon>Craniata</taxon>
        <taxon>Vertebrata</taxon>
        <taxon>Euteleostomi</taxon>
        <taxon>Actinopterygii</taxon>
        <taxon>Neopterygii</taxon>
        <taxon>Teleostei</taxon>
        <taxon>Neoteleostei</taxon>
        <taxon>Acanthomorphata</taxon>
        <taxon>Ovalentaria</taxon>
        <taxon>Atherinomorphae</taxon>
        <taxon>Cyprinodontiformes</taxon>
        <taxon>Poeciliidae</taxon>
        <taxon>Poeciliinae</taxon>
        <taxon>Gambusia</taxon>
    </lineage>
</organism>
<keyword evidence="2" id="KW-1185">Reference proteome</keyword>
<dbReference type="EMBL" id="NHOQ01000252">
    <property type="protein sequence ID" value="PWA31593.1"/>
    <property type="molecule type" value="Genomic_DNA"/>
</dbReference>
<protein>
    <submittedName>
        <fullName evidence="1">Uncharacterized protein</fullName>
    </submittedName>
</protein>
<gene>
    <name evidence="1" type="ORF">CCH79_00020027</name>
</gene>
<dbReference type="Proteomes" id="UP000250572">
    <property type="component" value="Unassembled WGS sequence"/>
</dbReference>
<evidence type="ECO:0000313" key="2">
    <source>
        <dbReference type="Proteomes" id="UP000250572"/>
    </source>
</evidence>
<reference evidence="1 2" key="1">
    <citation type="journal article" date="2018" name="G3 (Bethesda)">
        <title>A High-Quality Reference Genome for the Invasive Mosquitofish Gambusia affinis Using a Chicago Library.</title>
        <authorList>
            <person name="Hoffberg S.L."/>
            <person name="Troendle N.J."/>
            <person name="Glenn T.C."/>
            <person name="Mahmud O."/>
            <person name="Louha S."/>
            <person name="Chalopin D."/>
            <person name="Bennetzen J.L."/>
            <person name="Mauricio R."/>
        </authorList>
    </citation>
    <scope>NUCLEOTIDE SEQUENCE [LARGE SCALE GENOMIC DNA]</scope>
    <source>
        <strain evidence="1">NE01/NJP1002.9</strain>
        <tissue evidence="1">Muscle</tissue>
    </source>
</reference>
<proteinExistence type="predicted"/>
<accession>A0A315W6C7</accession>
<comment type="caution">
    <text evidence="1">The sequence shown here is derived from an EMBL/GenBank/DDBJ whole genome shotgun (WGS) entry which is preliminary data.</text>
</comment>
<name>A0A315W6C7_GAMAF</name>
<dbReference type="AlphaFoldDB" id="A0A315W6C7"/>
<sequence>MASSQRRLLPSDLILTEIFLKTTKEKRCVWTRKHPDSPYEKRSAAKCYTKQILSHRSNPDPRRITEAIGLWEEVIAAYPESSLQETLDLQTKGDNMREFVWHKKIPRSQNLQTQRLNFIIHDPPQGRKAETSSTLLLESSFCSLLEQLKRRNYKH</sequence>